<dbReference type="EMBL" id="WEGJ01000003">
    <property type="protein sequence ID" value="MQY11537.1"/>
    <property type="molecule type" value="Genomic_DNA"/>
</dbReference>
<evidence type="ECO:0000313" key="3">
    <source>
        <dbReference type="Proteomes" id="UP000466345"/>
    </source>
</evidence>
<gene>
    <name evidence="2" type="ORF">SRB5_16560</name>
</gene>
<dbReference type="RefSeq" id="WP_323377266.1">
    <property type="nucleotide sequence ID" value="NZ_WEGJ01000003.1"/>
</dbReference>
<feature type="region of interest" description="Disordered" evidence="1">
    <location>
        <begin position="45"/>
        <end position="73"/>
    </location>
</feature>
<keyword evidence="3" id="KW-1185">Reference proteome</keyword>
<reference evidence="2 3" key="1">
    <citation type="submission" date="2019-10" db="EMBL/GenBank/DDBJ databases">
        <title>Streptomyces smaragdinus sp. nov. and Streptomyces fabii sp. nov., isolated from the gut of fungus growing-termite Macrotermes natalensis.</title>
        <authorList>
            <person name="Schwitalla J."/>
            <person name="Benndorf R."/>
            <person name="Martin K."/>
            <person name="De Beer W."/>
            <person name="Kaster A.-K."/>
            <person name="Vollmers J."/>
            <person name="Poulsen M."/>
            <person name="Beemelmanns C."/>
        </authorList>
    </citation>
    <scope>NUCLEOTIDE SEQUENCE [LARGE SCALE GENOMIC DNA]</scope>
    <source>
        <strain evidence="2 3">RB5</strain>
    </source>
</reference>
<comment type="caution">
    <text evidence="2">The sequence shown here is derived from an EMBL/GenBank/DDBJ whole genome shotgun (WGS) entry which is preliminary data.</text>
</comment>
<organism evidence="2 3">
    <name type="scientific">Streptomyces smaragdinus</name>
    <dbReference type="NCBI Taxonomy" id="2585196"/>
    <lineage>
        <taxon>Bacteria</taxon>
        <taxon>Bacillati</taxon>
        <taxon>Actinomycetota</taxon>
        <taxon>Actinomycetes</taxon>
        <taxon>Kitasatosporales</taxon>
        <taxon>Streptomycetaceae</taxon>
        <taxon>Streptomyces</taxon>
    </lineage>
</organism>
<sequence length="146" mass="14445">MRLNQVAAPGGGGDGVLASSAADKKRAATYIEGTLAPDTQAAGRLAEGGGAIHPPMVSAPPVGPPSMLSKPDSGLHGLSAWATEKGLSTAMSVWQGQVGRLVSRLGGELGALRGASTLFQGQDTSTGGQLNGVNAGQPFASGLNQL</sequence>
<feature type="region of interest" description="Disordered" evidence="1">
    <location>
        <begin position="120"/>
        <end position="146"/>
    </location>
</feature>
<protein>
    <submittedName>
        <fullName evidence="2">Uncharacterized protein</fullName>
    </submittedName>
</protein>
<evidence type="ECO:0000313" key="2">
    <source>
        <dbReference type="EMBL" id="MQY11537.1"/>
    </source>
</evidence>
<name>A0A7K0CDK0_9ACTN</name>
<evidence type="ECO:0000256" key="1">
    <source>
        <dbReference type="SAM" id="MobiDB-lite"/>
    </source>
</evidence>
<accession>A0A7K0CDK0</accession>
<dbReference type="Proteomes" id="UP000466345">
    <property type="component" value="Unassembled WGS sequence"/>
</dbReference>
<proteinExistence type="predicted"/>
<dbReference type="AlphaFoldDB" id="A0A7K0CDK0"/>
<feature type="compositionally biased region" description="Polar residues" evidence="1">
    <location>
        <begin position="120"/>
        <end position="134"/>
    </location>
</feature>